<sequence length="348" mass="37610">MKNRNIIKIASIYIGTVIGAGFASGQEIMEFFTKYGIWGFYGIGIASVLFGLIGSLILLKVHKLRLTSFEDLLQVTMGARLGKSIKSILFLLLLSGYCVMLAGSGALFQEQFELSKTLGIWSMTLVCFATFVFSISGLAFLNTMIVPLLLIGILAIGSIVTFQNDFTMSNQAGMIFSNMTGNWLTSSLLYVSYNSIGAIAVLSSLLPLIKNKRTAVGSGIIGGIGLGLLAGFLLLPTLIFYTDINGVEIPMMAIATRLGGNIKLGYGILLWLAMLTTAVSNGFVFIEGIKDKLGIGPIWTALLFCIAAIPLANFGFKSLVHTLYPLFGYIGIFIVLIMLFQSFVYRAE</sequence>
<protein>
    <submittedName>
        <fullName evidence="2">Putative membrane protein YkvI</fullName>
    </submittedName>
</protein>
<feature type="transmembrane region" description="Helical" evidence="1">
    <location>
        <begin position="322"/>
        <end position="345"/>
    </location>
</feature>
<keyword evidence="3" id="KW-1185">Reference proteome</keyword>
<feature type="transmembrane region" description="Helical" evidence="1">
    <location>
        <begin position="220"/>
        <end position="244"/>
    </location>
</feature>
<proteinExistence type="predicted"/>
<feature type="transmembrane region" description="Helical" evidence="1">
    <location>
        <begin position="188"/>
        <end position="208"/>
    </location>
</feature>
<evidence type="ECO:0000313" key="3">
    <source>
        <dbReference type="Proteomes" id="UP000579281"/>
    </source>
</evidence>
<organism evidence="2 3">
    <name type="scientific">Anaerosolibacter carboniphilus</name>
    <dbReference type="NCBI Taxonomy" id="1417629"/>
    <lineage>
        <taxon>Bacteria</taxon>
        <taxon>Bacillati</taxon>
        <taxon>Bacillota</taxon>
        <taxon>Clostridia</taxon>
        <taxon>Peptostreptococcales</taxon>
        <taxon>Thermotaleaceae</taxon>
        <taxon>Anaerosolibacter</taxon>
    </lineage>
</organism>
<accession>A0A841L8D1</accession>
<keyword evidence="1" id="KW-0812">Transmembrane</keyword>
<dbReference type="PANTHER" id="PTHR37814:SF1">
    <property type="entry name" value="MEMBRANE PROTEIN"/>
    <property type="match status" value="1"/>
</dbReference>
<dbReference type="RefSeq" id="WP_184313077.1">
    <property type="nucleotide sequence ID" value="NZ_JACHEN010000041.1"/>
</dbReference>
<feature type="transmembrane region" description="Helical" evidence="1">
    <location>
        <begin position="298"/>
        <end position="316"/>
    </location>
</feature>
<evidence type="ECO:0000256" key="1">
    <source>
        <dbReference type="SAM" id="Phobius"/>
    </source>
</evidence>
<name>A0A841L8D1_9FIRM</name>
<feature type="transmembrane region" description="Helical" evidence="1">
    <location>
        <begin position="88"/>
        <end position="108"/>
    </location>
</feature>
<feature type="transmembrane region" description="Helical" evidence="1">
    <location>
        <begin position="264"/>
        <end position="286"/>
    </location>
</feature>
<comment type="caution">
    <text evidence="2">The sequence shown here is derived from an EMBL/GenBank/DDBJ whole genome shotgun (WGS) entry which is preliminary data.</text>
</comment>
<feature type="transmembrane region" description="Helical" evidence="1">
    <location>
        <begin position="35"/>
        <end position="59"/>
    </location>
</feature>
<dbReference type="PANTHER" id="PTHR37814">
    <property type="entry name" value="CONSERVED MEMBRANE PROTEIN"/>
    <property type="match status" value="1"/>
</dbReference>
<feature type="transmembrane region" description="Helical" evidence="1">
    <location>
        <begin position="120"/>
        <end position="141"/>
    </location>
</feature>
<evidence type="ECO:0000313" key="2">
    <source>
        <dbReference type="EMBL" id="MBB6218525.1"/>
    </source>
</evidence>
<feature type="transmembrane region" description="Helical" evidence="1">
    <location>
        <begin position="148"/>
        <end position="168"/>
    </location>
</feature>
<reference evidence="2 3" key="1">
    <citation type="submission" date="2020-08" db="EMBL/GenBank/DDBJ databases">
        <title>Genomic Encyclopedia of Type Strains, Phase IV (KMG-IV): sequencing the most valuable type-strain genomes for metagenomic binning, comparative biology and taxonomic classification.</title>
        <authorList>
            <person name="Goeker M."/>
        </authorList>
    </citation>
    <scope>NUCLEOTIDE SEQUENCE [LARGE SCALE GENOMIC DNA]</scope>
    <source>
        <strain evidence="2 3">DSM 103526</strain>
    </source>
</reference>
<keyword evidence="1" id="KW-1133">Transmembrane helix</keyword>
<keyword evidence="1" id="KW-0472">Membrane</keyword>
<dbReference type="EMBL" id="JACHEN010000041">
    <property type="protein sequence ID" value="MBB6218525.1"/>
    <property type="molecule type" value="Genomic_DNA"/>
</dbReference>
<dbReference type="Proteomes" id="UP000579281">
    <property type="component" value="Unassembled WGS sequence"/>
</dbReference>
<gene>
    <name evidence="2" type="ORF">HNQ80_004699</name>
</gene>
<dbReference type="AlphaFoldDB" id="A0A841L8D1"/>
<dbReference type="InterPro" id="IPR038728">
    <property type="entry name" value="YkvI-like"/>
</dbReference>